<dbReference type="FunFam" id="3.30.70.270:FF:000001">
    <property type="entry name" value="Diguanylate cyclase domain protein"/>
    <property type="match status" value="1"/>
</dbReference>
<dbReference type="PANTHER" id="PTHR44757">
    <property type="entry name" value="DIGUANYLATE CYCLASE DGCP"/>
    <property type="match status" value="1"/>
</dbReference>
<dbReference type="GO" id="GO:0003824">
    <property type="term" value="F:catalytic activity"/>
    <property type="evidence" value="ECO:0007669"/>
    <property type="project" value="UniProtKB-ARBA"/>
</dbReference>
<evidence type="ECO:0000256" key="5">
    <source>
        <dbReference type="SAM" id="Coils"/>
    </source>
</evidence>
<dbReference type="InterPro" id="IPR035965">
    <property type="entry name" value="PAS-like_dom_sf"/>
</dbReference>
<dbReference type="SUPFAM" id="SSF46458">
    <property type="entry name" value="Globin-like"/>
    <property type="match status" value="1"/>
</dbReference>
<sequence length="766" mass="86093">MPEDKSGALGGKDVPDLKQQLLNMQRHLGLNPNEVRQRLRLLLINDTGFDCLGAHLPTLDHLHAECIEALLQHLEQFDEPARLLSHPGRLTALKGQQQTYFRQLLRGPYDLQYVRLRLLVGLTHERLGVDLKWYLAAFHFYLDFMHRAINRQWRDEPKLAEQLYGSLLKVAFFDLSLTVDTYSSAGKMALQASEDRYARAVQGASDGLWEWHVEDDRLHLSERWLAMLGLDAGRAPRTLVDWAALIPELQRGGFLAAVQAHLDGRQPYLHVECEMRDSWGRLLWVMIRGVAATDLHGEHLLAGSLTDISQRKQTEQELAHMVLHDELTGLPNRQQVSQLLTQALQRQAKPGARHAAVLFIDLDRFKLINDSLGHQVGDQVLIQVAKRIERCLRPGDHLARFGGDEFVVLLDDMAVAGDAEVVAKRIMHALQYPIIAASRRLSVSVSIGVAPLKGYGGQQDVLREADLALYRAKAFGKSQLALYSEALQEEVNQRLNLENALSEALAQRQFELFYQPIVQVSAGRAHAVGVEALLRWRQGARLVSPDEFIPVLEESGEIVEVGEWVLQQACAQVRQWQQQGLSTLRCSVNLSSRQLQEQGFPNRVAQILRETGLPPSSLVLEITESLLMRDVPDTLAALRELESMGIRIALDDFGTGFSSLGYLHRYPLHIIKVDKSFITRAPDDERLKAISRAIIGLGRGLDMDVIAEGIETPEQMDFLHNEGCNFVQGFWFSRPQSALDIYPVLERLSLKPPVVNAADHQAAIVQ</sequence>
<evidence type="ECO:0000259" key="8">
    <source>
        <dbReference type="PROSITE" id="PS50887"/>
    </source>
</evidence>
<feature type="domain" description="GGDEF" evidence="8">
    <location>
        <begin position="353"/>
        <end position="485"/>
    </location>
</feature>
<accession>A0AAQ1G4I6</accession>
<dbReference type="NCBIfam" id="TIGR00254">
    <property type="entry name" value="GGDEF"/>
    <property type="match status" value="1"/>
</dbReference>
<dbReference type="PROSITE" id="PS50113">
    <property type="entry name" value="PAC"/>
    <property type="match status" value="1"/>
</dbReference>
<dbReference type="CDD" id="cd01948">
    <property type="entry name" value="EAL"/>
    <property type="match status" value="1"/>
</dbReference>
<dbReference type="SUPFAM" id="SSF55073">
    <property type="entry name" value="Nucleotide cyclase"/>
    <property type="match status" value="1"/>
</dbReference>
<dbReference type="Pfam" id="PF00563">
    <property type="entry name" value="EAL"/>
    <property type="match status" value="1"/>
</dbReference>
<dbReference type="InterPro" id="IPR009050">
    <property type="entry name" value="Globin-like_sf"/>
</dbReference>
<dbReference type="PROSITE" id="PS50887">
    <property type="entry name" value="GGDEF"/>
    <property type="match status" value="1"/>
</dbReference>
<reference evidence="9 10" key="1">
    <citation type="submission" date="2016-10" db="EMBL/GenBank/DDBJ databases">
        <authorList>
            <person name="Varghese N."/>
            <person name="Submissions S."/>
        </authorList>
    </citation>
    <scope>NUCLEOTIDE SEQUENCE [LARGE SCALE GENOMIC DNA]</scope>
    <source>
        <strain evidence="9 10">CECT 8317</strain>
    </source>
</reference>
<dbReference type="PROSITE" id="PS50883">
    <property type="entry name" value="EAL"/>
    <property type="match status" value="1"/>
</dbReference>
<comment type="cofactor">
    <cofactor evidence="1">
        <name>Mg(2+)</name>
        <dbReference type="ChEBI" id="CHEBI:18420"/>
    </cofactor>
</comment>
<dbReference type="SUPFAM" id="SSF55785">
    <property type="entry name" value="PYP-like sensor domain (PAS domain)"/>
    <property type="match status" value="1"/>
</dbReference>
<comment type="caution">
    <text evidence="9">The sequence shown here is derived from an EMBL/GenBank/DDBJ whole genome shotgun (WGS) entry which is preliminary data.</text>
</comment>
<dbReference type="Pfam" id="PF08447">
    <property type="entry name" value="PAS_3"/>
    <property type="match status" value="1"/>
</dbReference>
<dbReference type="InterPro" id="IPR000160">
    <property type="entry name" value="GGDEF_dom"/>
</dbReference>
<evidence type="ECO:0000256" key="2">
    <source>
        <dbReference type="ARBA" id="ARBA00004533"/>
    </source>
</evidence>
<comment type="subcellular location">
    <subcellularLocation>
        <location evidence="2">Cell inner membrane</location>
    </subcellularLocation>
</comment>
<dbReference type="InterPro" id="IPR044398">
    <property type="entry name" value="Globin-sensor_dom"/>
</dbReference>
<keyword evidence="5" id="KW-0175">Coiled coil</keyword>
<evidence type="ECO:0000313" key="9">
    <source>
        <dbReference type="EMBL" id="SEF50308.1"/>
    </source>
</evidence>
<dbReference type="InterPro" id="IPR000700">
    <property type="entry name" value="PAS-assoc_C"/>
</dbReference>
<name>A0AAQ1G4I6_9GAMM</name>
<dbReference type="SMART" id="SM00267">
    <property type="entry name" value="GGDEF"/>
    <property type="match status" value="1"/>
</dbReference>
<dbReference type="SUPFAM" id="SSF141868">
    <property type="entry name" value="EAL domain-like"/>
    <property type="match status" value="1"/>
</dbReference>
<dbReference type="EMBL" id="FNVE01000001">
    <property type="protein sequence ID" value="SEF50308.1"/>
    <property type="molecule type" value="Genomic_DNA"/>
</dbReference>
<gene>
    <name evidence="9" type="ORF">SAMN05216586_101208</name>
</gene>
<evidence type="ECO:0000313" key="10">
    <source>
        <dbReference type="Proteomes" id="UP000243518"/>
    </source>
</evidence>
<keyword evidence="10" id="KW-1185">Reference proteome</keyword>
<dbReference type="CDD" id="cd01949">
    <property type="entry name" value="GGDEF"/>
    <property type="match status" value="1"/>
</dbReference>
<organism evidence="9 10">
    <name type="scientific">Halopseudomonas aestusnigri</name>
    <dbReference type="NCBI Taxonomy" id="857252"/>
    <lineage>
        <taxon>Bacteria</taxon>
        <taxon>Pseudomonadati</taxon>
        <taxon>Pseudomonadota</taxon>
        <taxon>Gammaproteobacteria</taxon>
        <taxon>Pseudomonadales</taxon>
        <taxon>Pseudomonadaceae</taxon>
        <taxon>Halopseudomonas</taxon>
    </lineage>
</organism>
<dbReference type="InterPro" id="IPR029787">
    <property type="entry name" value="Nucleotide_cyclase"/>
</dbReference>
<dbReference type="InterPro" id="IPR043128">
    <property type="entry name" value="Rev_trsase/Diguanyl_cyclase"/>
</dbReference>
<feature type="coiled-coil region" evidence="5">
    <location>
        <begin position="480"/>
        <end position="507"/>
    </location>
</feature>
<dbReference type="InterPro" id="IPR012292">
    <property type="entry name" value="Globin/Proto"/>
</dbReference>
<dbReference type="Gene3D" id="1.10.490.10">
    <property type="entry name" value="Globins"/>
    <property type="match status" value="1"/>
</dbReference>
<dbReference type="Gene3D" id="3.30.450.20">
    <property type="entry name" value="PAS domain"/>
    <property type="match status" value="1"/>
</dbReference>
<dbReference type="SMART" id="SM00052">
    <property type="entry name" value="EAL"/>
    <property type="match status" value="1"/>
</dbReference>
<evidence type="ECO:0000256" key="4">
    <source>
        <dbReference type="ARBA" id="ARBA00029839"/>
    </source>
</evidence>
<protein>
    <recommendedName>
        <fullName evidence="3">Diguanylate cyclase DosC</fullName>
    </recommendedName>
    <alternativeName>
        <fullName evidence="4">Direct oxygen-sensing cyclase</fullName>
    </alternativeName>
</protein>
<dbReference type="AlphaFoldDB" id="A0AAQ1G4I6"/>
<dbReference type="InterPro" id="IPR001633">
    <property type="entry name" value="EAL_dom"/>
</dbReference>
<dbReference type="InterPro" id="IPR039379">
    <property type="entry name" value="Protoglobin_sensor_dom"/>
</dbReference>
<dbReference type="Proteomes" id="UP000243518">
    <property type="component" value="Unassembled WGS sequence"/>
</dbReference>
<dbReference type="Gene3D" id="3.30.70.270">
    <property type="match status" value="1"/>
</dbReference>
<evidence type="ECO:0000256" key="3">
    <source>
        <dbReference type="ARBA" id="ARBA00015125"/>
    </source>
</evidence>
<dbReference type="GO" id="GO:0019825">
    <property type="term" value="F:oxygen binding"/>
    <property type="evidence" value="ECO:0007669"/>
    <property type="project" value="InterPro"/>
</dbReference>
<evidence type="ECO:0000259" key="6">
    <source>
        <dbReference type="PROSITE" id="PS50113"/>
    </source>
</evidence>
<dbReference type="Pfam" id="PF11563">
    <property type="entry name" value="Protoglobin"/>
    <property type="match status" value="1"/>
</dbReference>
<dbReference type="Pfam" id="PF00990">
    <property type="entry name" value="GGDEF"/>
    <property type="match status" value="1"/>
</dbReference>
<dbReference type="InterPro" id="IPR052155">
    <property type="entry name" value="Biofilm_reg_signaling"/>
</dbReference>
<dbReference type="CDD" id="cd01068">
    <property type="entry name" value="globin_sensor"/>
    <property type="match status" value="1"/>
</dbReference>
<proteinExistence type="predicted"/>
<dbReference type="GO" id="GO:0005886">
    <property type="term" value="C:plasma membrane"/>
    <property type="evidence" value="ECO:0007669"/>
    <property type="project" value="UniProtKB-SubCell"/>
</dbReference>
<dbReference type="InterPro" id="IPR035919">
    <property type="entry name" value="EAL_sf"/>
</dbReference>
<dbReference type="InterPro" id="IPR013655">
    <property type="entry name" value="PAS_fold_3"/>
</dbReference>
<feature type="domain" description="PAC" evidence="6">
    <location>
        <begin position="269"/>
        <end position="320"/>
    </location>
</feature>
<dbReference type="NCBIfam" id="TIGR00229">
    <property type="entry name" value="sensory_box"/>
    <property type="match status" value="1"/>
</dbReference>
<evidence type="ECO:0000256" key="1">
    <source>
        <dbReference type="ARBA" id="ARBA00001946"/>
    </source>
</evidence>
<dbReference type="InterPro" id="IPR000014">
    <property type="entry name" value="PAS"/>
</dbReference>
<dbReference type="Gene3D" id="3.20.20.450">
    <property type="entry name" value="EAL domain"/>
    <property type="match status" value="1"/>
</dbReference>
<dbReference type="GO" id="GO:0020037">
    <property type="term" value="F:heme binding"/>
    <property type="evidence" value="ECO:0007669"/>
    <property type="project" value="InterPro"/>
</dbReference>
<evidence type="ECO:0000259" key="7">
    <source>
        <dbReference type="PROSITE" id="PS50883"/>
    </source>
</evidence>
<dbReference type="PANTHER" id="PTHR44757:SF2">
    <property type="entry name" value="BIOFILM ARCHITECTURE MAINTENANCE PROTEIN MBAA"/>
    <property type="match status" value="1"/>
</dbReference>
<feature type="domain" description="EAL" evidence="7">
    <location>
        <begin position="494"/>
        <end position="749"/>
    </location>
</feature>